<keyword evidence="6" id="KW-0732">Signal</keyword>
<evidence type="ECO:0000313" key="8">
    <source>
        <dbReference type="Proteomes" id="UP000307440"/>
    </source>
</evidence>
<proteinExistence type="inferred from homology"/>
<dbReference type="CDD" id="cd23507">
    <property type="entry name" value="hydrophobin_I"/>
    <property type="match status" value="1"/>
</dbReference>
<keyword evidence="4 6" id="KW-0964">Secreted</keyword>
<dbReference type="STRING" id="230819.A0A5C3L492"/>
<evidence type="ECO:0000256" key="5">
    <source>
        <dbReference type="ARBA" id="ARBA00023157"/>
    </source>
</evidence>
<reference evidence="7 8" key="1">
    <citation type="journal article" date="2019" name="Nat. Ecol. Evol.">
        <title>Megaphylogeny resolves global patterns of mushroom evolution.</title>
        <authorList>
            <person name="Varga T."/>
            <person name="Krizsan K."/>
            <person name="Foldi C."/>
            <person name="Dima B."/>
            <person name="Sanchez-Garcia M."/>
            <person name="Sanchez-Ramirez S."/>
            <person name="Szollosi G.J."/>
            <person name="Szarkandi J.G."/>
            <person name="Papp V."/>
            <person name="Albert L."/>
            <person name="Andreopoulos W."/>
            <person name="Angelini C."/>
            <person name="Antonin V."/>
            <person name="Barry K.W."/>
            <person name="Bougher N.L."/>
            <person name="Buchanan P."/>
            <person name="Buyck B."/>
            <person name="Bense V."/>
            <person name="Catcheside P."/>
            <person name="Chovatia M."/>
            <person name="Cooper J."/>
            <person name="Damon W."/>
            <person name="Desjardin D."/>
            <person name="Finy P."/>
            <person name="Geml J."/>
            <person name="Haridas S."/>
            <person name="Hughes K."/>
            <person name="Justo A."/>
            <person name="Karasinski D."/>
            <person name="Kautmanova I."/>
            <person name="Kiss B."/>
            <person name="Kocsube S."/>
            <person name="Kotiranta H."/>
            <person name="LaButti K.M."/>
            <person name="Lechner B.E."/>
            <person name="Liimatainen K."/>
            <person name="Lipzen A."/>
            <person name="Lukacs Z."/>
            <person name="Mihaltcheva S."/>
            <person name="Morgado L.N."/>
            <person name="Niskanen T."/>
            <person name="Noordeloos M.E."/>
            <person name="Ohm R.A."/>
            <person name="Ortiz-Santana B."/>
            <person name="Ovrebo C."/>
            <person name="Racz N."/>
            <person name="Riley R."/>
            <person name="Savchenko A."/>
            <person name="Shiryaev A."/>
            <person name="Soop K."/>
            <person name="Spirin V."/>
            <person name="Szebenyi C."/>
            <person name="Tomsovsky M."/>
            <person name="Tulloss R.E."/>
            <person name="Uehling J."/>
            <person name="Grigoriev I.V."/>
            <person name="Vagvolgyi C."/>
            <person name="Papp T."/>
            <person name="Martin F.M."/>
            <person name="Miettinen O."/>
            <person name="Hibbett D.S."/>
            <person name="Nagy L.G."/>
        </authorList>
    </citation>
    <scope>NUCLEOTIDE SEQUENCE [LARGE SCALE GENOMIC DNA]</scope>
    <source>
        <strain evidence="7 8">CBS 121175</strain>
    </source>
</reference>
<sequence length="109" mass="10976">MQFKALFALASLVAVAASTPTDPPPSCETGPIQCCNPTSAANVSPISTILNLLGIIVDPITALVGINCSPLTIIGGGGTSCNGQAVCCNDNFFNGLIQVGCTPINLDLL</sequence>
<evidence type="ECO:0000313" key="7">
    <source>
        <dbReference type="EMBL" id="TFK26956.1"/>
    </source>
</evidence>
<keyword evidence="5 6" id="KW-1015">Disulfide bond</keyword>
<dbReference type="GO" id="GO:0009277">
    <property type="term" value="C:fungal-type cell wall"/>
    <property type="evidence" value="ECO:0007669"/>
    <property type="project" value="InterPro"/>
</dbReference>
<dbReference type="SMART" id="SM00075">
    <property type="entry name" value="HYDRO"/>
    <property type="match status" value="1"/>
</dbReference>
<dbReference type="AlphaFoldDB" id="A0A5C3L492"/>
<dbReference type="Proteomes" id="UP000307440">
    <property type="component" value="Unassembled WGS sequence"/>
</dbReference>
<name>A0A5C3L492_COPMA</name>
<keyword evidence="8" id="KW-1185">Reference proteome</keyword>
<dbReference type="OrthoDB" id="4225815at2759"/>
<gene>
    <name evidence="7" type="ORF">FA15DRAFT_702368</name>
</gene>
<comment type="similarity">
    <text evidence="2 6">Belongs to the fungal hydrophobin family.</text>
</comment>
<feature type="chain" id="PRO_5023085686" description="Hydrophobin" evidence="6">
    <location>
        <begin position="19"/>
        <end position="109"/>
    </location>
</feature>
<comment type="subcellular location">
    <subcellularLocation>
        <location evidence="1 6">Secreted</location>
        <location evidence="1 6">Cell wall</location>
    </subcellularLocation>
</comment>
<feature type="signal peptide" evidence="6">
    <location>
        <begin position="1"/>
        <end position="18"/>
    </location>
</feature>
<dbReference type="GO" id="GO:0005199">
    <property type="term" value="F:structural constituent of cell wall"/>
    <property type="evidence" value="ECO:0007669"/>
    <property type="project" value="InterPro"/>
</dbReference>
<accession>A0A5C3L492</accession>
<dbReference type="EMBL" id="ML210169">
    <property type="protein sequence ID" value="TFK26956.1"/>
    <property type="molecule type" value="Genomic_DNA"/>
</dbReference>
<keyword evidence="3 6" id="KW-0134">Cell wall</keyword>
<evidence type="ECO:0000256" key="2">
    <source>
        <dbReference type="ARBA" id="ARBA00010446"/>
    </source>
</evidence>
<protein>
    <recommendedName>
        <fullName evidence="6">Hydrophobin</fullName>
    </recommendedName>
</protein>
<dbReference type="InterPro" id="IPR001338">
    <property type="entry name" value="Class_I_Hydrophobin"/>
</dbReference>
<evidence type="ECO:0000256" key="1">
    <source>
        <dbReference type="ARBA" id="ARBA00004191"/>
    </source>
</evidence>
<evidence type="ECO:0000256" key="4">
    <source>
        <dbReference type="ARBA" id="ARBA00022525"/>
    </source>
</evidence>
<dbReference type="Pfam" id="PF01185">
    <property type="entry name" value="Hydrophobin"/>
    <property type="match status" value="1"/>
</dbReference>
<organism evidence="7 8">
    <name type="scientific">Coprinopsis marcescibilis</name>
    <name type="common">Agaric fungus</name>
    <name type="synonym">Psathyrella marcescibilis</name>
    <dbReference type="NCBI Taxonomy" id="230819"/>
    <lineage>
        <taxon>Eukaryota</taxon>
        <taxon>Fungi</taxon>
        <taxon>Dikarya</taxon>
        <taxon>Basidiomycota</taxon>
        <taxon>Agaricomycotina</taxon>
        <taxon>Agaricomycetes</taxon>
        <taxon>Agaricomycetidae</taxon>
        <taxon>Agaricales</taxon>
        <taxon>Agaricineae</taxon>
        <taxon>Psathyrellaceae</taxon>
        <taxon>Coprinopsis</taxon>
    </lineage>
</organism>
<evidence type="ECO:0000256" key="6">
    <source>
        <dbReference type="RuleBase" id="RU365009"/>
    </source>
</evidence>
<evidence type="ECO:0000256" key="3">
    <source>
        <dbReference type="ARBA" id="ARBA00022512"/>
    </source>
</evidence>